<feature type="transmembrane region" description="Helical" evidence="1">
    <location>
        <begin position="43"/>
        <end position="64"/>
    </location>
</feature>
<feature type="transmembrane region" description="Helical" evidence="1">
    <location>
        <begin position="147"/>
        <end position="167"/>
    </location>
</feature>
<feature type="transmembrane region" description="Helical" evidence="1">
    <location>
        <begin position="195"/>
        <end position="215"/>
    </location>
</feature>
<dbReference type="EMBL" id="CP031742">
    <property type="protein sequence ID" value="AXQ55451.1"/>
    <property type="molecule type" value="Genomic_DNA"/>
</dbReference>
<sequence length="421" mass="43947">MGFLTVLRRSSLRWSGTAMLGLTLYYALLWMPAPSGFGGDSAFIAVRALAPLPGLIAATAAWEAGRLRVGGIWRGTPARGRNRVAGDALTGLACAVLLADLLAIGLASHQVGAWPRAEDAPLLAAMVATQAGATAVGFGLGCALPRFVAVPLCATAFTLWVMIPATLETPWVRYLTGLPTDAATVTDSLAPSATFAPVVVAAGLITAVLAASAPLRLAGLRALAAACCLAAAAVPARALVADAGYEMPTVPRAGAEVCSEGSPTICVPKEYEKSLPRLRAAAGEALPRMAAAGMDTPVSLRLVSLDAELDPGTWRLRNQEPHTALSATDLVATAPVPIQRYDDCPGLPDDQPRTSPGPATAWLRLAAGIPEKTVRTWHGASTLRQVDQVRTRSRTDQLAWLEQQLRAVASCDPRVHAEARR</sequence>
<reference evidence="3 4" key="1">
    <citation type="submission" date="2018-08" db="EMBL/GenBank/DDBJ databases">
        <authorList>
            <person name="Ferrada E.E."/>
            <person name="Latorre B.A."/>
        </authorList>
    </citation>
    <scope>NUCLEOTIDE SEQUENCE [LARGE SCALE GENOMIC DNA]</scope>
    <source>
        <strain evidence="3 4">VK-A60T</strain>
    </source>
</reference>
<keyword evidence="1" id="KW-1133">Transmembrane helix</keyword>
<dbReference type="RefSeq" id="WP_117349375.1">
    <property type="nucleotide sequence ID" value="NZ_CP031742.1"/>
</dbReference>
<name>A0A385DC78_9ACTN</name>
<dbReference type="Pfam" id="PF23866">
    <property type="entry name" value="DUF7224"/>
    <property type="match status" value="1"/>
</dbReference>
<feature type="transmembrane region" description="Helical" evidence="1">
    <location>
        <begin position="120"/>
        <end position="140"/>
    </location>
</feature>
<dbReference type="KEGG" id="sky:D0C37_13150"/>
<evidence type="ECO:0000313" key="3">
    <source>
        <dbReference type="EMBL" id="AXQ55451.1"/>
    </source>
</evidence>
<keyword evidence="1" id="KW-0472">Membrane</keyword>
<feature type="transmembrane region" description="Helical" evidence="1">
    <location>
        <begin position="12"/>
        <end position="31"/>
    </location>
</feature>
<proteinExistence type="predicted"/>
<feature type="domain" description="DUF7224" evidence="2">
    <location>
        <begin position="265"/>
        <end position="411"/>
    </location>
</feature>
<evidence type="ECO:0000256" key="1">
    <source>
        <dbReference type="SAM" id="Phobius"/>
    </source>
</evidence>
<dbReference type="AlphaFoldDB" id="A0A385DC78"/>
<accession>A0A385DC78</accession>
<dbReference type="Proteomes" id="UP000259636">
    <property type="component" value="Chromosome"/>
</dbReference>
<dbReference type="GeneID" id="300115129"/>
<keyword evidence="1" id="KW-0812">Transmembrane</keyword>
<organism evidence="3 4">
    <name type="scientific">Streptomyces koyangensis</name>
    <dbReference type="NCBI Taxonomy" id="188770"/>
    <lineage>
        <taxon>Bacteria</taxon>
        <taxon>Bacillati</taxon>
        <taxon>Actinomycetota</taxon>
        <taxon>Actinomycetes</taxon>
        <taxon>Kitasatosporales</taxon>
        <taxon>Streptomycetaceae</taxon>
        <taxon>Streptomyces</taxon>
        <taxon>Streptomyces aurantiacus group</taxon>
    </lineage>
</organism>
<feature type="transmembrane region" description="Helical" evidence="1">
    <location>
        <begin position="222"/>
        <end position="240"/>
    </location>
</feature>
<protein>
    <recommendedName>
        <fullName evidence="2">DUF7224 domain-containing protein</fullName>
    </recommendedName>
</protein>
<dbReference type="InterPro" id="IPR055648">
    <property type="entry name" value="DUF7224"/>
</dbReference>
<evidence type="ECO:0000313" key="4">
    <source>
        <dbReference type="Proteomes" id="UP000259636"/>
    </source>
</evidence>
<evidence type="ECO:0000259" key="2">
    <source>
        <dbReference type="Pfam" id="PF23866"/>
    </source>
</evidence>
<gene>
    <name evidence="3" type="ORF">D0C37_13150</name>
</gene>
<feature type="transmembrane region" description="Helical" evidence="1">
    <location>
        <begin position="84"/>
        <end position="108"/>
    </location>
</feature>